<name>A0A8C4RNU4_ERPCA</name>
<evidence type="ECO:0000256" key="9">
    <source>
        <dbReference type="ARBA" id="ARBA00022884"/>
    </source>
</evidence>
<dbReference type="Proteomes" id="UP000694620">
    <property type="component" value="Chromosome 3"/>
</dbReference>
<feature type="domain" description="Helicase MOV-10-like beta-barrel" evidence="16">
    <location>
        <begin position="349"/>
        <end position="436"/>
    </location>
</feature>
<feature type="domain" description="DNA2/NAM7 helicase helicase" evidence="12">
    <location>
        <begin position="592"/>
        <end position="655"/>
    </location>
</feature>
<evidence type="ECO:0000256" key="11">
    <source>
        <dbReference type="ARBA" id="ARBA00047984"/>
    </source>
</evidence>
<feature type="domain" description="DNA2/NAM7 helicase helicase" evidence="12">
    <location>
        <begin position="480"/>
        <end position="561"/>
    </location>
</feature>
<protein>
    <recommendedName>
        <fullName evidence="3">RNA helicase</fullName>
        <ecNumber evidence="3">3.6.4.13</ecNumber>
    </recommendedName>
</protein>
<evidence type="ECO:0000259" key="16">
    <source>
        <dbReference type="Pfam" id="PF21634"/>
    </source>
</evidence>
<keyword evidence="6" id="KW-0378">Hydrolase</keyword>
<reference evidence="18" key="1">
    <citation type="submission" date="2021-06" db="EMBL/GenBank/DDBJ databases">
        <authorList>
            <consortium name="Wellcome Sanger Institute Data Sharing"/>
        </authorList>
    </citation>
    <scope>NUCLEOTIDE SEQUENCE [LARGE SCALE GENOMIC DNA]</scope>
</reference>
<dbReference type="InterPro" id="IPR026122">
    <property type="entry name" value="MOV-10/SDE3_DEXXQ/H-box"/>
</dbReference>
<dbReference type="Pfam" id="PF13086">
    <property type="entry name" value="AAA_11"/>
    <property type="match status" value="2"/>
</dbReference>
<evidence type="ECO:0000256" key="7">
    <source>
        <dbReference type="ARBA" id="ARBA00022806"/>
    </source>
</evidence>
<dbReference type="InterPro" id="IPR027417">
    <property type="entry name" value="P-loop_NTPase"/>
</dbReference>
<dbReference type="InterPro" id="IPR047187">
    <property type="entry name" value="SF1_C_Upf1"/>
</dbReference>
<dbReference type="Pfam" id="PF21634">
    <property type="entry name" value="MOV-10_beta-barrel"/>
    <property type="match status" value="1"/>
</dbReference>
<dbReference type="GO" id="GO:0032574">
    <property type="term" value="F:5'-3' RNA helicase activity"/>
    <property type="evidence" value="ECO:0007669"/>
    <property type="project" value="InterPro"/>
</dbReference>
<dbReference type="Pfam" id="PF21633">
    <property type="entry name" value="MOV-10_Ig-like"/>
    <property type="match status" value="1"/>
</dbReference>
<evidence type="ECO:0000256" key="8">
    <source>
        <dbReference type="ARBA" id="ARBA00022840"/>
    </source>
</evidence>
<reference evidence="18" key="2">
    <citation type="submission" date="2025-08" db="UniProtKB">
        <authorList>
            <consortium name="Ensembl"/>
        </authorList>
    </citation>
    <scope>IDENTIFICATION</scope>
</reference>
<dbReference type="Pfam" id="PF21635">
    <property type="entry name" value="Mov-10_helical"/>
    <property type="match status" value="1"/>
</dbReference>
<dbReference type="InterPro" id="IPR049075">
    <property type="entry name" value="MOV-10_N"/>
</dbReference>
<evidence type="ECO:0000256" key="2">
    <source>
        <dbReference type="ARBA" id="ARBA00005601"/>
    </source>
</evidence>
<evidence type="ECO:0000256" key="5">
    <source>
        <dbReference type="ARBA" id="ARBA00022741"/>
    </source>
</evidence>
<keyword evidence="19" id="KW-1185">Reference proteome</keyword>
<dbReference type="GO" id="GO:0005524">
    <property type="term" value="F:ATP binding"/>
    <property type="evidence" value="ECO:0007669"/>
    <property type="project" value="UniProtKB-KW"/>
</dbReference>
<dbReference type="GO" id="GO:0031047">
    <property type="term" value="P:regulatory ncRNA-mediated gene silencing"/>
    <property type="evidence" value="ECO:0007669"/>
    <property type="project" value="UniProtKB-KW"/>
</dbReference>
<dbReference type="SUPFAM" id="SSF52540">
    <property type="entry name" value="P-loop containing nucleoside triphosphate hydrolases"/>
    <property type="match status" value="1"/>
</dbReference>
<dbReference type="Ensembl" id="ENSECRT00000004792.1">
    <property type="protein sequence ID" value="ENSECRP00000004711.1"/>
    <property type="gene ID" value="ENSECRG00000003187.1"/>
</dbReference>
<dbReference type="CDD" id="cd18808">
    <property type="entry name" value="SF1_C_Upf1"/>
    <property type="match status" value="1"/>
</dbReference>
<dbReference type="PANTHER" id="PTHR45418">
    <property type="entry name" value="CANCER/TESTIS ANTIGEN 55"/>
    <property type="match status" value="1"/>
</dbReference>
<dbReference type="AlphaFoldDB" id="A0A8C4RNU4"/>
<evidence type="ECO:0000259" key="14">
    <source>
        <dbReference type="Pfam" id="PF21632"/>
    </source>
</evidence>
<dbReference type="Gene3D" id="3.40.50.300">
    <property type="entry name" value="P-loop containing nucleotide triphosphate hydrolases"/>
    <property type="match status" value="2"/>
</dbReference>
<evidence type="ECO:0000256" key="3">
    <source>
        <dbReference type="ARBA" id="ARBA00012552"/>
    </source>
</evidence>
<feature type="domain" description="Helicase MOV-10 Ig-like" evidence="15">
    <location>
        <begin position="119"/>
        <end position="245"/>
    </location>
</feature>
<dbReference type="CDD" id="cd18038">
    <property type="entry name" value="DEXXQc_Helz-like"/>
    <property type="match status" value="1"/>
</dbReference>
<evidence type="ECO:0000259" key="15">
    <source>
        <dbReference type="Pfam" id="PF21633"/>
    </source>
</evidence>
<dbReference type="InterPro" id="IPR049077">
    <property type="entry name" value="MOV-10_Ig-like"/>
</dbReference>
<dbReference type="PANTHER" id="PTHR45418:SF1">
    <property type="entry name" value="CANCER_TESTIS ANTIGEN 55"/>
    <property type="match status" value="1"/>
</dbReference>
<sequence length="928" mass="105271">MAPTTVRHNLAVGTEFIEYLEQIGKATSIHRDELKEIYNEQFRYRWDTRHPGVLGRPLRARISLLVFSACVSEMETATPISHAFYTLASTVPIQSIPITAGMGKRRRAQAIVQQLKRDRSKVVASAEGIEVSSDHDVSDGRIKFEFLPGKACNISLFVQNKGSKTVTFSLYEPLRKIHGFTFQDPQGVSRSHPLLLHEGKRALEPNTVVNFSSNFYGYYPITVVFEFSSSSSGIEETFYLVRWIAGIGRSQLAKELAPKAPYRPYQEVTRKPLTFTLEDGVTKVLPIDVYPNRPSYTVLAHIMTLNMRLSVPLCRELLNATLTMENYGERFQLLLHLEEIQMEVDIRKYDMKNAPMVRDGRKKNLLVLNVPGVAEHRPSVLRGDHLLASLSEESKFEVFTQYKGYVHAVELEKVKLGFSQKLLNKFVDNMKFDVTFTFNRLPLRLQHRAVTSARELNLRDVLMPSISYSQDLYDKNLEKNPEQVKAVNAIVSGSSRPAPYLVFGPPGTGKTVTIVEKVVAFFCPGGEMAARFHILACAPSNSASDLLCERLLKHIDTREIYRMNARSRDPKTIPAVIRECYMYPYKEELMCFRVIITTLLTAGRLVSGGIPAGHFTHIFIDEAGHAVESECIVPNTGTQLVLAGDPKQLGPILRSPVAIKHGLNVSLLERLMTQNSLYQKTGEHGTYNSQFVTKLLRNYRSHPDILNIPNGLFYEDELQVFADEIIRNSYCSWEHLPKPGFPVIFKGVMGQDEREENSPSFFNVAEIEEVVTYLKKILQTQGKKGISQISPKEIGIITPYRKQVEKIRKAIRTFDKELKDMKDIQELKIGSVEEFQGQERKVIIVSTVRSCQDYVKMDEDFNLGFLNNPKRFNVTVTRAKALLILVGNPLILSKDPTWARNPKYDKYDRVLHFEESLLLGNLNIAGKK</sequence>
<keyword evidence="10" id="KW-0943">RNA-mediated gene silencing</keyword>
<feature type="domain" description="DNA2/NAM7 helicase-like C-terminal" evidence="13">
    <location>
        <begin position="664"/>
        <end position="888"/>
    </location>
</feature>
<evidence type="ECO:0000259" key="17">
    <source>
        <dbReference type="Pfam" id="PF21635"/>
    </source>
</evidence>
<dbReference type="GeneTree" id="ENSGT00940000156024"/>
<dbReference type="GO" id="GO:0003723">
    <property type="term" value="F:RNA binding"/>
    <property type="evidence" value="ECO:0007669"/>
    <property type="project" value="UniProtKB-KW"/>
</dbReference>
<dbReference type="FunFam" id="3.40.50.300:FF:000608">
    <property type="entry name" value="Mov10 RISC complex RNA helicase"/>
    <property type="match status" value="1"/>
</dbReference>
<evidence type="ECO:0000259" key="12">
    <source>
        <dbReference type="Pfam" id="PF13086"/>
    </source>
</evidence>
<evidence type="ECO:0000256" key="10">
    <source>
        <dbReference type="ARBA" id="ARBA00023158"/>
    </source>
</evidence>
<dbReference type="Pfam" id="PF21632">
    <property type="entry name" value="MOV-10_N"/>
    <property type="match status" value="1"/>
</dbReference>
<comment type="subcellular location">
    <subcellularLocation>
        <location evidence="1">Cytoplasm</location>
        <location evidence="1">P-body</location>
    </subcellularLocation>
</comment>
<evidence type="ECO:0000313" key="19">
    <source>
        <dbReference type="Proteomes" id="UP000694620"/>
    </source>
</evidence>
<evidence type="ECO:0000256" key="4">
    <source>
        <dbReference type="ARBA" id="ARBA00022490"/>
    </source>
</evidence>
<dbReference type="InterPro" id="IPR041679">
    <property type="entry name" value="DNA2/NAM7-like_C"/>
</dbReference>
<comment type="similarity">
    <text evidence="2">Belongs to the DNA2/NAM7 helicase family. SDE3 subfamily.</text>
</comment>
<evidence type="ECO:0000259" key="13">
    <source>
        <dbReference type="Pfam" id="PF13087"/>
    </source>
</evidence>
<dbReference type="GO" id="GO:0000932">
    <property type="term" value="C:P-body"/>
    <property type="evidence" value="ECO:0007669"/>
    <property type="project" value="UniProtKB-SubCell"/>
</dbReference>
<dbReference type="InterPro" id="IPR049079">
    <property type="entry name" value="Mov-10_helical"/>
</dbReference>
<evidence type="ECO:0000256" key="1">
    <source>
        <dbReference type="ARBA" id="ARBA00004201"/>
    </source>
</evidence>
<feature type="domain" description="Helicase MOV-10 N-terminal" evidence="14">
    <location>
        <begin position="11"/>
        <end position="52"/>
    </location>
</feature>
<dbReference type="InterPro" id="IPR041677">
    <property type="entry name" value="DNA2/NAM7_AAA_11"/>
</dbReference>
<gene>
    <name evidence="18" type="primary">MOV10</name>
</gene>
<organism evidence="18 19">
    <name type="scientific">Erpetoichthys calabaricus</name>
    <name type="common">Rope fish</name>
    <name type="synonym">Calamoichthys calabaricus</name>
    <dbReference type="NCBI Taxonomy" id="27687"/>
    <lineage>
        <taxon>Eukaryota</taxon>
        <taxon>Metazoa</taxon>
        <taxon>Chordata</taxon>
        <taxon>Craniata</taxon>
        <taxon>Vertebrata</taxon>
        <taxon>Euteleostomi</taxon>
        <taxon>Actinopterygii</taxon>
        <taxon>Polypteriformes</taxon>
        <taxon>Polypteridae</taxon>
        <taxon>Erpetoichthys</taxon>
    </lineage>
</organism>
<keyword evidence="9" id="KW-0694">RNA-binding</keyword>
<dbReference type="InterPro" id="IPR049080">
    <property type="entry name" value="MOV-10-like_beta-barrel"/>
</dbReference>
<feature type="domain" description="Helicase MOV-10 helical" evidence="17">
    <location>
        <begin position="307"/>
        <end position="348"/>
    </location>
</feature>
<proteinExistence type="inferred from homology"/>
<comment type="catalytic activity">
    <reaction evidence="11">
        <text>ATP + H2O = ADP + phosphate + H(+)</text>
        <dbReference type="Rhea" id="RHEA:13065"/>
        <dbReference type="ChEBI" id="CHEBI:15377"/>
        <dbReference type="ChEBI" id="CHEBI:15378"/>
        <dbReference type="ChEBI" id="CHEBI:30616"/>
        <dbReference type="ChEBI" id="CHEBI:43474"/>
        <dbReference type="ChEBI" id="CHEBI:456216"/>
        <dbReference type="EC" id="3.6.4.13"/>
    </reaction>
</comment>
<dbReference type="GO" id="GO:0016787">
    <property type="term" value="F:hydrolase activity"/>
    <property type="evidence" value="ECO:0007669"/>
    <property type="project" value="UniProtKB-KW"/>
</dbReference>
<dbReference type="EC" id="3.6.4.13" evidence="3"/>
<dbReference type="Pfam" id="PF13087">
    <property type="entry name" value="AAA_12"/>
    <property type="match status" value="1"/>
</dbReference>
<evidence type="ECO:0000256" key="6">
    <source>
        <dbReference type="ARBA" id="ARBA00022801"/>
    </source>
</evidence>
<accession>A0A8C4RNU4</accession>
<reference evidence="18" key="3">
    <citation type="submission" date="2025-09" db="UniProtKB">
        <authorList>
            <consortium name="Ensembl"/>
        </authorList>
    </citation>
    <scope>IDENTIFICATION</scope>
</reference>
<keyword evidence="8" id="KW-0067">ATP-binding</keyword>
<evidence type="ECO:0000313" key="18">
    <source>
        <dbReference type="Ensembl" id="ENSECRP00000004711.1"/>
    </source>
</evidence>
<keyword evidence="7" id="KW-0347">Helicase</keyword>
<keyword evidence="4" id="KW-0963">Cytoplasm</keyword>
<keyword evidence="5" id="KW-0547">Nucleotide-binding</keyword>